<proteinExistence type="predicted"/>
<accession>A0ABZ2ZZ39</accession>
<dbReference type="EMBL" id="CP151657">
    <property type="protein sequence ID" value="WZP16119.1"/>
    <property type="molecule type" value="Genomic_DNA"/>
</dbReference>
<protein>
    <submittedName>
        <fullName evidence="2">Uncharacterized protein</fullName>
    </submittedName>
</protein>
<evidence type="ECO:0000313" key="2">
    <source>
        <dbReference type="EMBL" id="WZP16119.1"/>
    </source>
</evidence>
<keyword evidence="1" id="KW-1133">Transmembrane helix</keyword>
<name>A0ABZ2ZZ39_9MICC</name>
<keyword evidence="1" id="KW-0472">Membrane</keyword>
<gene>
    <name evidence="2" type="ORF">AAE021_00580</name>
</gene>
<feature type="transmembrane region" description="Helical" evidence="1">
    <location>
        <begin position="58"/>
        <end position="77"/>
    </location>
</feature>
<dbReference type="Proteomes" id="UP001448858">
    <property type="component" value="Chromosome"/>
</dbReference>
<feature type="transmembrane region" description="Helical" evidence="1">
    <location>
        <begin position="30"/>
        <end position="51"/>
    </location>
</feature>
<reference evidence="2 3" key="1">
    <citation type="submission" date="2024-04" db="EMBL/GenBank/DDBJ databases">
        <title>Arthrobacter sp. from Plains bison fecal sample.</title>
        <authorList>
            <person name="Ruzzini A."/>
        </authorList>
    </citation>
    <scope>NUCLEOTIDE SEQUENCE [LARGE SCALE GENOMIC DNA]</scope>
    <source>
        <strain evidence="2 3">EINP1</strain>
    </source>
</reference>
<sequence length="113" mass="12827">MQVLQPGVIVLIGLSLGVVSGPARIPDMKWIPWLAAAVLTAWSYTALLVLWEISLAEALLFLVALFGGSVLYGGRLWQQLGLEPGLSYWEWVKRDFVHTRYLRRLYRTSRANR</sequence>
<dbReference type="RefSeq" id="WP_342023767.1">
    <property type="nucleotide sequence ID" value="NZ_CP151657.1"/>
</dbReference>
<organism evidence="2 3">
    <name type="scientific">Arthrobacter citreus</name>
    <dbReference type="NCBI Taxonomy" id="1670"/>
    <lineage>
        <taxon>Bacteria</taxon>
        <taxon>Bacillati</taxon>
        <taxon>Actinomycetota</taxon>
        <taxon>Actinomycetes</taxon>
        <taxon>Micrococcales</taxon>
        <taxon>Micrococcaceae</taxon>
        <taxon>Arthrobacter</taxon>
    </lineage>
</organism>
<evidence type="ECO:0000313" key="3">
    <source>
        <dbReference type="Proteomes" id="UP001448858"/>
    </source>
</evidence>
<keyword evidence="3" id="KW-1185">Reference proteome</keyword>
<evidence type="ECO:0000256" key="1">
    <source>
        <dbReference type="SAM" id="Phobius"/>
    </source>
</evidence>
<keyword evidence="1" id="KW-0812">Transmembrane</keyword>